<evidence type="ECO:0000313" key="2">
    <source>
        <dbReference type="EMBL" id="GBN94499.1"/>
    </source>
</evidence>
<keyword evidence="3" id="KW-1185">Reference proteome</keyword>
<dbReference type="AlphaFoldDB" id="A0A4Y2T521"/>
<comment type="caution">
    <text evidence="2">The sequence shown here is derived from an EMBL/GenBank/DDBJ whole genome shotgun (WGS) entry which is preliminary data.</text>
</comment>
<dbReference type="EMBL" id="BGPR01025529">
    <property type="protein sequence ID" value="GBN94499.1"/>
    <property type="molecule type" value="Genomic_DNA"/>
</dbReference>
<proteinExistence type="predicted"/>
<accession>A0A4Y2T521</accession>
<protein>
    <submittedName>
        <fullName evidence="2">Uncharacterized protein</fullName>
    </submittedName>
</protein>
<sequence length="114" mass="13918">MIFDDEDLELCSVYSEFQYKEAELVAHLLKRNHQHIPHSIKEMQPYTNTLFYLKMFKFALQRKLARPIRLMETAEPTARQWCQRGKTTICIQKFKLLNHLRNKWIMRRKFVSCR</sequence>
<gene>
    <name evidence="2" type="ORF">AVEN_33493_1</name>
    <name evidence="1" type="ORF">AVEN_38896_1</name>
</gene>
<evidence type="ECO:0000313" key="3">
    <source>
        <dbReference type="Proteomes" id="UP000499080"/>
    </source>
</evidence>
<dbReference type="EMBL" id="BGPR01025435">
    <property type="protein sequence ID" value="GBN94327.1"/>
    <property type="molecule type" value="Genomic_DNA"/>
</dbReference>
<name>A0A4Y2T521_ARAVE</name>
<organism evidence="2 3">
    <name type="scientific">Araneus ventricosus</name>
    <name type="common">Orbweaver spider</name>
    <name type="synonym">Epeira ventricosa</name>
    <dbReference type="NCBI Taxonomy" id="182803"/>
    <lineage>
        <taxon>Eukaryota</taxon>
        <taxon>Metazoa</taxon>
        <taxon>Ecdysozoa</taxon>
        <taxon>Arthropoda</taxon>
        <taxon>Chelicerata</taxon>
        <taxon>Arachnida</taxon>
        <taxon>Araneae</taxon>
        <taxon>Araneomorphae</taxon>
        <taxon>Entelegynae</taxon>
        <taxon>Araneoidea</taxon>
        <taxon>Araneidae</taxon>
        <taxon>Araneus</taxon>
    </lineage>
</organism>
<reference evidence="2 3" key="1">
    <citation type="journal article" date="2019" name="Sci. Rep.">
        <title>Orb-weaving spider Araneus ventricosus genome elucidates the spidroin gene catalogue.</title>
        <authorList>
            <person name="Kono N."/>
            <person name="Nakamura H."/>
            <person name="Ohtoshi R."/>
            <person name="Moran D.A.P."/>
            <person name="Shinohara A."/>
            <person name="Yoshida Y."/>
            <person name="Fujiwara M."/>
            <person name="Mori M."/>
            <person name="Tomita M."/>
            <person name="Arakawa K."/>
        </authorList>
    </citation>
    <scope>NUCLEOTIDE SEQUENCE [LARGE SCALE GENOMIC DNA]</scope>
</reference>
<evidence type="ECO:0000313" key="1">
    <source>
        <dbReference type="EMBL" id="GBN94327.1"/>
    </source>
</evidence>
<dbReference type="Proteomes" id="UP000499080">
    <property type="component" value="Unassembled WGS sequence"/>
</dbReference>